<protein>
    <submittedName>
        <fullName evidence="1">Uncharacterized protein</fullName>
    </submittedName>
</protein>
<sequence length="47" mass="5860">KKQLFNNYDDDRIKNIQLKINRKPKKKLNFEESFKCVLQFFARKIDR</sequence>
<comment type="caution">
    <text evidence="1">The sequence shown here is derived from an EMBL/GenBank/DDBJ whole genome shotgun (WGS) entry which is preliminary data.</text>
</comment>
<accession>A0A5J4PS11</accession>
<gene>
    <name evidence="1" type="ORF">EZS27_037747</name>
</gene>
<organism evidence="1">
    <name type="scientific">termite gut metagenome</name>
    <dbReference type="NCBI Taxonomy" id="433724"/>
    <lineage>
        <taxon>unclassified sequences</taxon>
        <taxon>metagenomes</taxon>
        <taxon>organismal metagenomes</taxon>
    </lineage>
</organism>
<dbReference type="EMBL" id="SNRY01007122">
    <property type="protein sequence ID" value="KAA6311053.1"/>
    <property type="molecule type" value="Genomic_DNA"/>
</dbReference>
<proteinExistence type="predicted"/>
<name>A0A5J4PS11_9ZZZZ</name>
<feature type="non-terminal residue" evidence="1">
    <location>
        <position position="1"/>
    </location>
</feature>
<reference evidence="1" key="1">
    <citation type="submission" date="2019-03" db="EMBL/GenBank/DDBJ databases">
        <title>Single cell metagenomics reveals metabolic interactions within the superorganism composed of flagellate Streblomastix strix and complex community of Bacteroidetes bacteria on its surface.</title>
        <authorList>
            <person name="Treitli S.C."/>
            <person name="Kolisko M."/>
            <person name="Husnik F."/>
            <person name="Keeling P."/>
            <person name="Hampl V."/>
        </authorList>
    </citation>
    <scope>NUCLEOTIDE SEQUENCE</scope>
    <source>
        <strain evidence="1">STM</strain>
    </source>
</reference>
<dbReference type="AlphaFoldDB" id="A0A5J4PS11"/>
<evidence type="ECO:0000313" key="1">
    <source>
        <dbReference type="EMBL" id="KAA6311053.1"/>
    </source>
</evidence>